<proteinExistence type="inferred from homology"/>
<dbReference type="InterPro" id="IPR002495">
    <property type="entry name" value="Glyco_trans_8"/>
</dbReference>
<accession>A0A9D4UGC9</accession>
<dbReference type="Proteomes" id="UP000886520">
    <property type="component" value="Chromosome 17"/>
</dbReference>
<dbReference type="CDD" id="cd02537">
    <property type="entry name" value="GT8_Glycogenin"/>
    <property type="match status" value="1"/>
</dbReference>
<keyword evidence="2" id="KW-0464">Manganese</keyword>
<dbReference type="PANTHER" id="PTHR11183">
    <property type="entry name" value="GLYCOGENIN SUBFAMILY MEMBER"/>
    <property type="match status" value="1"/>
</dbReference>
<dbReference type="EC" id="2.4.1.-" evidence="3"/>
<protein>
    <recommendedName>
        <fullName evidence="3">Hexosyltransferase</fullName>
        <ecNumber evidence="3">2.4.1.-</ecNumber>
    </recommendedName>
</protein>
<keyword evidence="5" id="KW-1185">Reference proteome</keyword>
<comment type="caution">
    <text evidence="4">The sequence shown here is derived from an EMBL/GenBank/DDBJ whole genome shotgun (WGS) entry which is preliminary data.</text>
</comment>
<dbReference type="AlphaFoldDB" id="A0A9D4UGC9"/>
<gene>
    <name evidence="4" type="ORF">GOP47_0017730</name>
</gene>
<organism evidence="4 5">
    <name type="scientific">Adiantum capillus-veneris</name>
    <name type="common">Maidenhair fern</name>
    <dbReference type="NCBI Taxonomy" id="13818"/>
    <lineage>
        <taxon>Eukaryota</taxon>
        <taxon>Viridiplantae</taxon>
        <taxon>Streptophyta</taxon>
        <taxon>Embryophyta</taxon>
        <taxon>Tracheophyta</taxon>
        <taxon>Polypodiopsida</taxon>
        <taxon>Polypodiidae</taxon>
        <taxon>Polypodiales</taxon>
        <taxon>Pteridineae</taxon>
        <taxon>Pteridaceae</taxon>
        <taxon>Vittarioideae</taxon>
        <taxon>Adiantum</taxon>
    </lineage>
</organism>
<dbReference type="InterPro" id="IPR029044">
    <property type="entry name" value="Nucleotide-diphossugar_trans"/>
</dbReference>
<dbReference type="OrthoDB" id="2014201at2759"/>
<evidence type="ECO:0000313" key="5">
    <source>
        <dbReference type="Proteomes" id="UP000886520"/>
    </source>
</evidence>
<dbReference type="Pfam" id="PF01501">
    <property type="entry name" value="Glyco_transf_8"/>
    <property type="match status" value="1"/>
</dbReference>
<dbReference type="SUPFAM" id="SSF53448">
    <property type="entry name" value="Nucleotide-diphospho-sugar transferases"/>
    <property type="match status" value="1"/>
</dbReference>
<reference evidence="4" key="1">
    <citation type="submission" date="2021-01" db="EMBL/GenBank/DDBJ databases">
        <title>Adiantum capillus-veneris genome.</title>
        <authorList>
            <person name="Fang Y."/>
            <person name="Liao Q."/>
        </authorList>
    </citation>
    <scope>NUCLEOTIDE SEQUENCE</scope>
    <source>
        <strain evidence="4">H3</strain>
        <tissue evidence="4">Leaf</tissue>
    </source>
</reference>
<evidence type="ECO:0000256" key="1">
    <source>
        <dbReference type="ARBA" id="ARBA00022676"/>
    </source>
</evidence>
<dbReference type="GO" id="GO:0016757">
    <property type="term" value="F:glycosyltransferase activity"/>
    <property type="evidence" value="ECO:0007669"/>
    <property type="project" value="UniProtKB-KW"/>
</dbReference>
<dbReference type="Gene3D" id="3.90.550.10">
    <property type="entry name" value="Spore Coat Polysaccharide Biosynthesis Protein SpsA, Chain A"/>
    <property type="match status" value="1"/>
</dbReference>
<evidence type="ECO:0000313" key="4">
    <source>
        <dbReference type="EMBL" id="KAI5067202.1"/>
    </source>
</evidence>
<sequence>MAPSLSSLASRPKRCAYVSFLAGDGDYVKGAVALAKSLRRVRSAYPLVVAVLNDVPEDHCQLLRLHGCIVHPIEKIQLAGSDRVRYAAAHYVINYSKLRIWLLEEFEKMVYLDADVAVYDNLDHLMDLPNGRFYAVPDCFCERTWSHSLRYKVKYCQQCPDRTPWPQHLGPPPPKYFNAGMFVFEPSKLIFNQMMSALLATPLTPFAEQDSLNAFFNEVFSPLPLNYNLILPMLWWHPENVPELETVKVVHYCAPGSKPWRFTGKEEHMDMDAVRRLVEKWWNVYEDKPMDYPALSNMSGGHVQQLLSAHLTHGIALSFLSVFPYREVELTDRWSKPSQHMTPLLHYSLLIQ</sequence>
<dbReference type="EMBL" id="JABFUD020000017">
    <property type="protein sequence ID" value="KAI5067202.1"/>
    <property type="molecule type" value="Genomic_DNA"/>
</dbReference>
<evidence type="ECO:0000256" key="2">
    <source>
        <dbReference type="ARBA" id="ARBA00023211"/>
    </source>
</evidence>
<keyword evidence="1" id="KW-0808">Transferase</keyword>
<evidence type="ECO:0000256" key="3">
    <source>
        <dbReference type="RuleBase" id="RU362027"/>
    </source>
</evidence>
<comment type="similarity">
    <text evidence="3">Belongs to the glycosyltransferase 8 family.</text>
</comment>
<keyword evidence="1" id="KW-0328">Glycosyltransferase</keyword>
<name>A0A9D4UGC9_ADICA</name>
<dbReference type="InterPro" id="IPR050587">
    <property type="entry name" value="GNT1/Glycosyltrans_8"/>
</dbReference>